<feature type="compositionally biased region" description="Pro residues" evidence="3">
    <location>
        <begin position="139"/>
        <end position="151"/>
    </location>
</feature>
<dbReference type="PANTHER" id="PTHR44591:SF3">
    <property type="entry name" value="RESPONSE REGULATORY DOMAIN-CONTAINING PROTEIN"/>
    <property type="match status" value="1"/>
</dbReference>
<evidence type="ECO:0000256" key="3">
    <source>
        <dbReference type="SAM" id="MobiDB-lite"/>
    </source>
</evidence>
<organism evidence="5 6">
    <name type="scientific">Malikia granosa</name>
    <dbReference type="NCBI Taxonomy" id="263067"/>
    <lineage>
        <taxon>Bacteria</taxon>
        <taxon>Pseudomonadati</taxon>
        <taxon>Pseudomonadota</taxon>
        <taxon>Betaproteobacteria</taxon>
        <taxon>Burkholderiales</taxon>
        <taxon>Comamonadaceae</taxon>
        <taxon>Malikia</taxon>
    </lineage>
</organism>
<feature type="region of interest" description="Disordered" evidence="3">
    <location>
        <begin position="134"/>
        <end position="164"/>
    </location>
</feature>
<dbReference type="SUPFAM" id="SSF52172">
    <property type="entry name" value="CheY-like"/>
    <property type="match status" value="1"/>
</dbReference>
<dbReference type="InterPro" id="IPR050595">
    <property type="entry name" value="Bact_response_regulator"/>
</dbReference>
<dbReference type="PROSITE" id="PS50110">
    <property type="entry name" value="RESPONSE_REGULATORY"/>
    <property type="match status" value="1"/>
</dbReference>
<dbReference type="PANTHER" id="PTHR44591">
    <property type="entry name" value="STRESS RESPONSE REGULATOR PROTEIN 1"/>
    <property type="match status" value="1"/>
</dbReference>
<dbReference type="SMART" id="SM00448">
    <property type="entry name" value="REC"/>
    <property type="match status" value="1"/>
</dbReference>
<comment type="caution">
    <text evidence="5">The sequence shown here is derived from an EMBL/GenBank/DDBJ whole genome shotgun (WGS) entry which is preliminary data.</text>
</comment>
<dbReference type="Pfam" id="PF00072">
    <property type="entry name" value="Response_reg"/>
    <property type="match status" value="1"/>
</dbReference>
<name>A0A2S9K3M3_9BURK</name>
<dbReference type="GO" id="GO:0000160">
    <property type="term" value="P:phosphorelay signal transduction system"/>
    <property type="evidence" value="ECO:0007669"/>
    <property type="project" value="InterPro"/>
</dbReference>
<gene>
    <name evidence="5" type="ORF">C6P64_11960</name>
</gene>
<evidence type="ECO:0000313" key="5">
    <source>
        <dbReference type="EMBL" id="PRD64975.1"/>
    </source>
</evidence>
<dbReference type="RefSeq" id="WP_105748798.1">
    <property type="nucleotide sequence ID" value="NZ_PVLQ01000040.1"/>
</dbReference>
<dbReference type="InterPro" id="IPR011006">
    <property type="entry name" value="CheY-like_superfamily"/>
</dbReference>
<dbReference type="Proteomes" id="UP000238589">
    <property type="component" value="Unassembled WGS sequence"/>
</dbReference>
<evidence type="ECO:0000259" key="4">
    <source>
        <dbReference type="PROSITE" id="PS50110"/>
    </source>
</evidence>
<dbReference type="InterPro" id="IPR001789">
    <property type="entry name" value="Sig_transdc_resp-reg_receiver"/>
</dbReference>
<evidence type="ECO:0000313" key="6">
    <source>
        <dbReference type="Proteomes" id="UP000238589"/>
    </source>
</evidence>
<evidence type="ECO:0000256" key="2">
    <source>
        <dbReference type="PROSITE-ProRule" id="PRU00169"/>
    </source>
</evidence>
<dbReference type="Gene3D" id="3.40.50.2300">
    <property type="match status" value="1"/>
</dbReference>
<feature type="modified residue" description="4-aspartylphosphate" evidence="2">
    <location>
        <position position="221"/>
    </location>
</feature>
<dbReference type="OrthoDB" id="9801101at2"/>
<reference evidence="5 6" key="1">
    <citation type="submission" date="2018-03" db="EMBL/GenBank/DDBJ databases">
        <title>Comparative genomics illustrates the genes involved in a hyperalkaliphilic mechanisms of Serpentinomonas isolated from highly-alkaline calcium-rich serpentinized springs.</title>
        <authorList>
            <person name="Suzuki S."/>
            <person name="Ishii S."/>
            <person name="Walworth N."/>
            <person name="Bird L."/>
            <person name="Kuenen J.G."/>
            <person name="Nealson K.H."/>
        </authorList>
    </citation>
    <scope>NUCLEOTIDE SEQUENCE [LARGE SCALE GENOMIC DNA]</scope>
    <source>
        <strain evidence="5 6">P1</strain>
    </source>
</reference>
<keyword evidence="6" id="KW-1185">Reference proteome</keyword>
<keyword evidence="1 2" id="KW-0597">Phosphoprotein</keyword>
<evidence type="ECO:0000256" key="1">
    <source>
        <dbReference type="ARBA" id="ARBA00022553"/>
    </source>
</evidence>
<proteinExistence type="predicted"/>
<feature type="domain" description="Response regulatory" evidence="4">
    <location>
        <begin position="172"/>
        <end position="288"/>
    </location>
</feature>
<accession>A0A2S9K3M3</accession>
<protein>
    <recommendedName>
        <fullName evidence="4">Response regulatory domain-containing protein</fullName>
    </recommendedName>
</protein>
<sequence length="289" mass="32517">MKNQSVLIASHSMADAELVRDLLLQTCDRITISANVENHLSDFAAYLPDVLVLAFKSLADAKIYYQALRDSSQAGHSYRTVLLCCKEELKAAYDLCRQEDFDDYVLFWPMSFDATRLSMSVLQAMRAIQALRQVQASPQTPPLSKPAPAPKPKARPDSAPNNLKRDRSARPIVMLIDDEIFQHNLVRYLLSGMECDFIFAFSGTEAIAKLQYVKPSLILMDVLMPGMNGVDLTRHLKSTPDREEIPIIMVTGNSDKDVVEKSLQAGAADFLVKPFSQDMFLKKLQRFLR</sequence>
<dbReference type="AlphaFoldDB" id="A0A2S9K3M3"/>
<dbReference type="EMBL" id="PVLQ01000040">
    <property type="protein sequence ID" value="PRD64975.1"/>
    <property type="molecule type" value="Genomic_DNA"/>
</dbReference>